<proteinExistence type="predicted"/>
<protein>
    <submittedName>
        <fullName evidence="1">Uncharacterized protein</fullName>
    </submittedName>
</protein>
<evidence type="ECO:0000313" key="1">
    <source>
        <dbReference type="EMBL" id="ATZ21057.1"/>
    </source>
</evidence>
<dbReference type="AlphaFoldDB" id="A0A2K8P2S8"/>
<sequence length="102" mass="12137">MNNKIIFDRDNYLEFNDFNDVMIQAFGIGCSLCYEPQISFVLKGHPKPIGSLIKEQSKNLTDLEVEKLIEKPIQEWQKFEDINFENQKPTFLCDECWNQMIW</sequence>
<name>A0A2K8P2S8_9MOLU</name>
<organism evidence="1 2">
    <name type="scientific">Mesoplasma coleopterae</name>
    <dbReference type="NCBI Taxonomy" id="324078"/>
    <lineage>
        <taxon>Bacteria</taxon>
        <taxon>Bacillati</taxon>
        <taxon>Mycoplasmatota</taxon>
        <taxon>Mollicutes</taxon>
        <taxon>Entomoplasmatales</taxon>
        <taxon>Entomoplasmataceae</taxon>
        <taxon>Mesoplasma</taxon>
    </lineage>
</organism>
<dbReference type="EMBL" id="CP024968">
    <property type="protein sequence ID" value="ATZ21057.1"/>
    <property type="molecule type" value="Genomic_DNA"/>
</dbReference>
<gene>
    <name evidence="1" type="ORF">MCOLE_v1c05460</name>
</gene>
<evidence type="ECO:0000313" key="2">
    <source>
        <dbReference type="Proteomes" id="UP000232221"/>
    </source>
</evidence>
<dbReference type="KEGG" id="mcol:MCOLE_v1c05460"/>
<dbReference type="OrthoDB" id="399676at2"/>
<reference evidence="1 2" key="1">
    <citation type="submission" date="2017-11" db="EMBL/GenBank/DDBJ databases">
        <title>Genome sequence of Mesoplasma coleopterae BARC 779 (ATCC 49583).</title>
        <authorList>
            <person name="Lo W.-S."/>
            <person name="Kuo C.-H."/>
        </authorList>
    </citation>
    <scope>NUCLEOTIDE SEQUENCE [LARGE SCALE GENOMIC DNA]</scope>
    <source>
        <strain evidence="1 2">BARC 779</strain>
    </source>
</reference>
<accession>A0A2K8P2S8</accession>
<keyword evidence="2" id="KW-1185">Reference proteome</keyword>
<dbReference type="Proteomes" id="UP000232221">
    <property type="component" value="Chromosome"/>
</dbReference>
<dbReference type="RefSeq" id="WP_100671265.1">
    <property type="nucleotide sequence ID" value="NZ_CP022510.1"/>
</dbReference>